<dbReference type="InterPro" id="IPR036866">
    <property type="entry name" value="RibonucZ/Hydroxyglut_hydro"/>
</dbReference>
<dbReference type="PANTHER" id="PTHR30619">
    <property type="entry name" value="DNA INTERNALIZATION/COMPETENCE PROTEIN COMEC/REC2"/>
    <property type="match status" value="1"/>
</dbReference>
<protein>
    <submittedName>
        <fullName evidence="1">Hydrolase</fullName>
    </submittedName>
</protein>
<name>A0ABY4ET51_9BACI</name>
<dbReference type="EMBL" id="CP095072">
    <property type="protein sequence ID" value="UOQ47601.1"/>
    <property type="molecule type" value="Genomic_DNA"/>
</dbReference>
<dbReference type="Proteomes" id="UP000831782">
    <property type="component" value="Chromosome"/>
</dbReference>
<dbReference type="RefSeq" id="WP_244716899.1">
    <property type="nucleotide sequence ID" value="NZ_CP095072.1"/>
</dbReference>
<dbReference type="InterPro" id="IPR052159">
    <property type="entry name" value="Competence_DNA_uptake"/>
</dbReference>
<organism evidence="1 2">
    <name type="scientific">Gracilibacillus caseinilyticus</name>
    <dbReference type="NCBI Taxonomy" id="2932256"/>
    <lineage>
        <taxon>Bacteria</taxon>
        <taxon>Bacillati</taxon>
        <taxon>Bacillota</taxon>
        <taxon>Bacilli</taxon>
        <taxon>Bacillales</taxon>
        <taxon>Bacillaceae</taxon>
        <taxon>Gracilibacillus</taxon>
    </lineage>
</organism>
<accession>A0ABY4ET51</accession>
<reference evidence="1 2" key="1">
    <citation type="submission" date="2022-04" db="EMBL/GenBank/DDBJ databases">
        <title>Gracilibacillus sp. isolated from saltern.</title>
        <authorList>
            <person name="Won M."/>
            <person name="Lee C.-M."/>
            <person name="Woen H.-Y."/>
            <person name="Kwon S.-W."/>
        </authorList>
    </citation>
    <scope>NUCLEOTIDE SEQUENCE [LARGE SCALE GENOMIC DNA]</scope>
    <source>
        <strain evidence="1 2">SSWR10-1</strain>
    </source>
</reference>
<dbReference type="Gene3D" id="3.60.15.10">
    <property type="entry name" value="Ribonuclease Z/Hydroxyacylglutathione hydrolase-like"/>
    <property type="match status" value="1"/>
</dbReference>
<dbReference type="SUPFAM" id="SSF56281">
    <property type="entry name" value="Metallo-hydrolase/oxidoreductase"/>
    <property type="match status" value="1"/>
</dbReference>
<evidence type="ECO:0000313" key="1">
    <source>
        <dbReference type="EMBL" id="UOQ47601.1"/>
    </source>
</evidence>
<keyword evidence="2" id="KW-1185">Reference proteome</keyword>
<evidence type="ECO:0000313" key="2">
    <source>
        <dbReference type="Proteomes" id="UP000831782"/>
    </source>
</evidence>
<gene>
    <name evidence="1" type="ORF">MUN88_16290</name>
</gene>
<proteinExistence type="predicted"/>
<keyword evidence="1" id="KW-0378">Hydrolase</keyword>
<dbReference type="PANTHER" id="PTHR30619:SF1">
    <property type="entry name" value="RECOMBINATION PROTEIN 2"/>
    <property type="match status" value="1"/>
</dbReference>
<dbReference type="GO" id="GO:0016787">
    <property type="term" value="F:hydrolase activity"/>
    <property type="evidence" value="ECO:0007669"/>
    <property type="project" value="UniProtKB-KW"/>
</dbReference>
<sequence>MKIRLMCSMILYVIILAAFSPVYAIPDVEIPQMSTNQMDMVFFNVPHGEASLLTNYQGEHILVNTASKKSQKTLFENLSKLQVDKIETIIITNQSEEYTGNLLYFIEHYQVENVIVPSNMNVQSLEEDVTIQKWKLDDQFQLWDELALRTLDETKDGDISFLMEYGQESILFLNDKDTAIERKLMNQTVDVDILKVAAFGSGNSPSQRFLEKIDPYMGIIFPSQTHRINESLIERLNATWIDVYFLKQSGTVFVRLNKDDYEILTENSSVSSLHR</sequence>